<feature type="binding site" evidence="10">
    <location>
        <begin position="53"/>
        <end position="55"/>
    </location>
    <ligand>
        <name>ATP</name>
        <dbReference type="ChEBI" id="CHEBI:30616"/>
    </ligand>
</feature>
<keyword evidence="2 10" id="KW-0816">Tricarboxylic acid cycle</keyword>
<dbReference type="PROSITE" id="PS01217">
    <property type="entry name" value="SUCCINYL_COA_LIG_3"/>
    <property type="match status" value="1"/>
</dbReference>
<sequence>MNLHEYQAKQLFAEYGLPVSVGHAVDSADAAVEAAKKIGGDKWVVKAQVHAGGRGKAGGVKLVSSEEEIREFVNSQIGTRLVTYQTDENGQPVDKILIETCTDIADELYLGAVVDRASRRVTFMASTEGGVEIEKVAAETPEKILKAEIDPMVGAQPYQARELAYQLGLDPQQVRQFTKVFMGLSQMFTDLDLALIEINPLVITEEGNILCLDGKLSVDGNAMFRQAKLQPMHDPSQEDEREALAAKWELNYVALGGNIGCMVNGAGLAMGTMDTIKLFGGDPANFLDVGGGATRERVSEAFKIILSDDNVKAVLVNIFGGIVRCDLIAEGIIGAVESVGVNVPVVVRLEGNNAQLGRDKLAESDLNIIAAESLSDAAQKVVKAAEDVA</sequence>
<evidence type="ECO:0000256" key="7">
    <source>
        <dbReference type="ARBA" id="ARBA00022842"/>
    </source>
</evidence>
<dbReference type="InterPro" id="IPR016102">
    <property type="entry name" value="Succinyl-CoA_synth-like"/>
</dbReference>
<dbReference type="PANTHER" id="PTHR11815">
    <property type="entry name" value="SUCCINYL-COA SYNTHETASE BETA CHAIN"/>
    <property type="match status" value="1"/>
</dbReference>
<feature type="binding site" evidence="10">
    <location>
        <position position="99"/>
    </location>
    <ligand>
        <name>ATP</name>
        <dbReference type="ChEBI" id="CHEBI:30616"/>
    </ligand>
</feature>
<keyword evidence="3 10" id="KW-0436">Ligase</keyword>
<comment type="catalytic activity">
    <reaction evidence="9">
        <text>GTP + succinate + CoA = succinyl-CoA + GDP + phosphate</text>
        <dbReference type="Rhea" id="RHEA:22120"/>
        <dbReference type="ChEBI" id="CHEBI:30031"/>
        <dbReference type="ChEBI" id="CHEBI:37565"/>
        <dbReference type="ChEBI" id="CHEBI:43474"/>
        <dbReference type="ChEBI" id="CHEBI:57287"/>
        <dbReference type="ChEBI" id="CHEBI:57292"/>
        <dbReference type="ChEBI" id="CHEBI:58189"/>
    </reaction>
    <physiologicalReaction direction="right-to-left" evidence="9">
        <dbReference type="Rhea" id="RHEA:22122"/>
    </physiologicalReaction>
</comment>
<dbReference type="Proteomes" id="UP000244906">
    <property type="component" value="Unassembled WGS sequence"/>
</dbReference>
<evidence type="ECO:0000256" key="6">
    <source>
        <dbReference type="ARBA" id="ARBA00022840"/>
    </source>
</evidence>
<evidence type="ECO:0000256" key="1">
    <source>
        <dbReference type="ARBA" id="ARBA00009182"/>
    </source>
</evidence>
<evidence type="ECO:0000313" key="12">
    <source>
        <dbReference type="EMBL" id="PVZ69585.1"/>
    </source>
</evidence>
<dbReference type="Gene3D" id="3.40.50.261">
    <property type="entry name" value="Succinyl-CoA synthetase domains"/>
    <property type="match status" value="1"/>
</dbReference>
<evidence type="ECO:0000256" key="10">
    <source>
        <dbReference type="HAMAP-Rule" id="MF_00558"/>
    </source>
</evidence>
<keyword evidence="7 10" id="KW-0460">Magnesium</keyword>
<evidence type="ECO:0000256" key="2">
    <source>
        <dbReference type="ARBA" id="ARBA00022532"/>
    </source>
</evidence>
<proteinExistence type="inferred from homology"/>
<feature type="binding site" evidence="10">
    <location>
        <position position="46"/>
    </location>
    <ligand>
        <name>ATP</name>
        <dbReference type="ChEBI" id="CHEBI:30616"/>
    </ligand>
</feature>
<dbReference type="InterPro" id="IPR017866">
    <property type="entry name" value="Succ-CoA_synthase_bsu_CS"/>
</dbReference>
<dbReference type="InterPro" id="IPR005811">
    <property type="entry name" value="SUCC_ACL_C"/>
</dbReference>
<evidence type="ECO:0000256" key="4">
    <source>
        <dbReference type="ARBA" id="ARBA00022723"/>
    </source>
</evidence>
<dbReference type="InterPro" id="IPR013815">
    <property type="entry name" value="ATP_grasp_subdomain_1"/>
</dbReference>
<dbReference type="FunFam" id="3.30.1490.20:FF:000002">
    <property type="entry name" value="Succinate--CoA ligase [ADP-forming] subunit beta"/>
    <property type="match status" value="1"/>
</dbReference>
<gene>
    <name evidence="10" type="primary">sucC</name>
    <name evidence="12" type="ORF">DC094_09720</name>
</gene>
<evidence type="ECO:0000256" key="8">
    <source>
        <dbReference type="ARBA" id="ARBA00050563"/>
    </source>
</evidence>
<comment type="cofactor">
    <cofactor evidence="10">
        <name>Mg(2+)</name>
        <dbReference type="ChEBI" id="CHEBI:18420"/>
    </cofactor>
    <text evidence="10">Binds 1 Mg(2+) ion per subunit.</text>
</comment>
<dbReference type="GO" id="GO:0005829">
    <property type="term" value="C:cytosol"/>
    <property type="evidence" value="ECO:0007669"/>
    <property type="project" value="TreeGrafter"/>
</dbReference>
<dbReference type="InterPro" id="IPR011761">
    <property type="entry name" value="ATP-grasp"/>
</dbReference>
<dbReference type="PANTHER" id="PTHR11815:SF10">
    <property type="entry name" value="SUCCINATE--COA LIGASE [GDP-FORMING] SUBUNIT BETA, MITOCHONDRIAL"/>
    <property type="match status" value="1"/>
</dbReference>
<evidence type="ECO:0000256" key="9">
    <source>
        <dbReference type="ARBA" id="ARBA00052891"/>
    </source>
</evidence>
<name>A0A2V1GY70_9GAMM</name>
<feature type="binding site" evidence="10">
    <location>
        <position position="107"/>
    </location>
    <ligand>
        <name>ATP</name>
        <dbReference type="ChEBI" id="CHEBI:30616"/>
    </ligand>
</feature>
<feature type="binding site" evidence="10">
    <location>
        <position position="199"/>
    </location>
    <ligand>
        <name>Mg(2+)</name>
        <dbReference type="ChEBI" id="CHEBI:18420"/>
    </ligand>
</feature>
<feature type="domain" description="ATP-grasp" evidence="11">
    <location>
        <begin position="9"/>
        <end position="229"/>
    </location>
</feature>
<feature type="binding site" evidence="10">
    <location>
        <begin position="321"/>
        <end position="323"/>
    </location>
    <ligand>
        <name>substrate</name>
        <note>ligand shared with subunit alpha</note>
    </ligand>
</feature>
<feature type="binding site" evidence="10">
    <location>
        <position position="213"/>
    </location>
    <ligand>
        <name>Mg(2+)</name>
        <dbReference type="ChEBI" id="CHEBI:18420"/>
    </ligand>
</feature>
<dbReference type="PIRSF" id="PIRSF001554">
    <property type="entry name" value="SucCS_beta"/>
    <property type="match status" value="1"/>
</dbReference>
<dbReference type="GO" id="GO:0005524">
    <property type="term" value="F:ATP binding"/>
    <property type="evidence" value="ECO:0007669"/>
    <property type="project" value="UniProtKB-UniRule"/>
</dbReference>
<dbReference type="FunFam" id="3.40.50.261:FF:000001">
    <property type="entry name" value="Succinate--CoA ligase [ADP-forming] subunit beta"/>
    <property type="match status" value="1"/>
</dbReference>
<comment type="subunit">
    <text evidence="10">Heterotetramer of two alpha and two beta subunits.</text>
</comment>
<evidence type="ECO:0000256" key="5">
    <source>
        <dbReference type="ARBA" id="ARBA00022741"/>
    </source>
</evidence>
<dbReference type="EMBL" id="QDDL01000003">
    <property type="protein sequence ID" value="PVZ69585.1"/>
    <property type="molecule type" value="Genomic_DNA"/>
</dbReference>
<dbReference type="SUPFAM" id="SSF56059">
    <property type="entry name" value="Glutathione synthetase ATP-binding domain-like"/>
    <property type="match status" value="1"/>
</dbReference>
<dbReference type="Pfam" id="PF00549">
    <property type="entry name" value="Ligase_CoA"/>
    <property type="match status" value="1"/>
</dbReference>
<dbReference type="NCBIfam" id="TIGR01016">
    <property type="entry name" value="sucCoAbeta"/>
    <property type="match status" value="1"/>
</dbReference>
<dbReference type="RefSeq" id="WP_116686920.1">
    <property type="nucleotide sequence ID" value="NZ_CAWNYD010000003.1"/>
</dbReference>
<keyword evidence="6 10" id="KW-0067">ATP-binding</keyword>
<feature type="binding site" evidence="10">
    <location>
        <position position="102"/>
    </location>
    <ligand>
        <name>ATP</name>
        <dbReference type="ChEBI" id="CHEBI:30616"/>
    </ligand>
</feature>
<evidence type="ECO:0000259" key="11">
    <source>
        <dbReference type="PROSITE" id="PS50975"/>
    </source>
</evidence>
<comment type="catalytic activity">
    <reaction evidence="8">
        <text>succinate + ATP + CoA = succinyl-CoA + ADP + phosphate</text>
        <dbReference type="Rhea" id="RHEA:17661"/>
        <dbReference type="ChEBI" id="CHEBI:30031"/>
        <dbReference type="ChEBI" id="CHEBI:30616"/>
        <dbReference type="ChEBI" id="CHEBI:43474"/>
        <dbReference type="ChEBI" id="CHEBI:57287"/>
        <dbReference type="ChEBI" id="CHEBI:57292"/>
        <dbReference type="ChEBI" id="CHEBI:456216"/>
        <dbReference type="EC" id="6.2.1.5"/>
    </reaction>
    <physiologicalReaction direction="right-to-left" evidence="8">
        <dbReference type="Rhea" id="RHEA:17663"/>
    </physiologicalReaction>
</comment>
<comment type="function">
    <text evidence="10">Succinyl-CoA synthetase functions in the citric acid cycle (TCA), coupling the hydrolysis of succinyl-CoA to the synthesis of either ATP or GTP and thus represents the only step of substrate-level phosphorylation in the TCA. The beta subunit provides nucleotide specificity of the enzyme and binds the substrate succinate, while the binding sites for coenzyme A and phosphate are found in the alpha subunit.</text>
</comment>
<protein>
    <recommendedName>
        <fullName evidence="10">Succinate--CoA ligase [ADP-forming] subunit beta</fullName>
        <ecNumber evidence="10">6.2.1.5</ecNumber>
    </recommendedName>
    <alternativeName>
        <fullName evidence="10">Succinyl-CoA synthetase subunit beta</fullName>
        <shortName evidence="10">SCS-beta</shortName>
    </alternativeName>
</protein>
<keyword evidence="4 10" id="KW-0479">Metal-binding</keyword>
<comment type="pathway">
    <text evidence="10">Carbohydrate metabolism; tricarboxylic acid cycle; succinate from succinyl-CoA (ligase route): step 1/1.</text>
</comment>
<dbReference type="GO" id="GO:0006104">
    <property type="term" value="P:succinyl-CoA metabolic process"/>
    <property type="evidence" value="ECO:0007669"/>
    <property type="project" value="TreeGrafter"/>
</dbReference>
<evidence type="ECO:0000256" key="3">
    <source>
        <dbReference type="ARBA" id="ARBA00022598"/>
    </source>
</evidence>
<comment type="similarity">
    <text evidence="1 10">Belongs to the succinate/malate CoA ligase beta subunit family.</text>
</comment>
<dbReference type="GO" id="GO:0006099">
    <property type="term" value="P:tricarboxylic acid cycle"/>
    <property type="evidence" value="ECO:0007669"/>
    <property type="project" value="UniProtKB-UniRule"/>
</dbReference>
<accession>A0A2V1GY70</accession>
<dbReference type="NCBIfam" id="NF001913">
    <property type="entry name" value="PRK00696.1"/>
    <property type="match status" value="1"/>
</dbReference>
<dbReference type="PROSITE" id="PS50975">
    <property type="entry name" value="ATP_GRASP"/>
    <property type="match status" value="1"/>
</dbReference>
<evidence type="ECO:0000313" key="13">
    <source>
        <dbReference type="Proteomes" id="UP000244906"/>
    </source>
</evidence>
<dbReference type="GO" id="GO:0004775">
    <property type="term" value="F:succinate-CoA ligase (ADP-forming) activity"/>
    <property type="evidence" value="ECO:0007669"/>
    <property type="project" value="UniProtKB-UniRule"/>
</dbReference>
<reference evidence="12 13" key="1">
    <citation type="submission" date="2018-04" db="EMBL/GenBank/DDBJ databases">
        <title>Thalassorhabdus spongiae gen. nov., sp. nov., isolated from a marine sponge in South-West Iceland.</title>
        <authorList>
            <person name="Knobloch S."/>
            <person name="Daussin A."/>
            <person name="Johannsson R."/>
            <person name="Marteinsson V.T."/>
        </authorList>
    </citation>
    <scope>NUCLEOTIDE SEQUENCE [LARGE SCALE GENOMIC DNA]</scope>
    <source>
        <strain evidence="12 13">Hp12</strain>
    </source>
</reference>
<dbReference type="FunFam" id="3.30.470.20:FF:000002">
    <property type="entry name" value="Succinate--CoA ligase [ADP-forming] subunit beta"/>
    <property type="match status" value="1"/>
</dbReference>
<dbReference type="UniPathway" id="UPA00223">
    <property type="reaction ID" value="UER00999"/>
</dbReference>
<feature type="binding site" evidence="10">
    <location>
        <position position="264"/>
    </location>
    <ligand>
        <name>substrate</name>
        <note>ligand shared with subunit alpha</note>
    </ligand>
</feature>
<dbReference type="InterPro" id="IPR005809">
    <property type="entry name" value="Succ_CoA_ligase-like_bsu"/>
</dbReference>
<dbReference type="Pfam" id="PF08442">
    <property type="entry name" value="ATP-grasp_2"/>
    <property type="match status" value="1"/>
</dbReference>
<dbReference type="GO" id="GO:0004776">
    <property type="term" value="F:succinate-CoA ligase (GDP-forming) activity"/>
    <property type="evidence" value="ECO:0007669"/>
    <property type="project" value="RHEA"/>
</dbReference>
<dbReference type="GO" id="GO:0000287">
    <property type="term" value="F:magnesium ion binding"/>
    <property type="evidence" value="ECO:0007669"/>
    <property type="project" value="UniProtKB-UniRule"/>
</dbReference>
<dbReference type="Gene3D" id="3.30.470.20">
    <property type="entry name" value="ATP-grasp fold, B domain"/>
    <property type="match status" value="1"/>
</dbReference>
<organism evidence="12 13">
    <name type="scientific">Pelagibaculum spongiae</name>
    <dbReference type="NCBI Taxonomy" id="2080658"/>
    <lineage>
        <taxon>Bacteria</taxon>
        <taxon>Pseudomonadati</taxon>
        <taxon>Pseudomonadota</taxon>
        <taxon>Gammaproteobacteria</taxon>
        <taxon>Oceanospirillales</taxon>
        <taxon>Pelagibaculum</taxon>
    </lineage>
</organism>
<dbReference type="EC" id="6.2.1.5" evidence="10"/>
<comment type="caution">
    <text evidence="12">The sequence shown here is derived from an EMBL/GenBank/DDBJ whole genome shotgun (WGS) entry which is preliminary data.</text>
</comment>
<dbReference type="InterPro" id="IPR013650">
    <property type="entry name" value="ATP-grasp_succ-CoA_synth-type"/>
</dbReference>
<dbReference type="Gene3D" id="3.30.1490.20">
    <property type="entry name" value="ATP-grasp fold, A domain"/>
    <property type="match status" value="1"/>
</dbReference>
<dbReference type="AlphaFoldDB" id="A0A2V1GY70"/>
<dbReference type="SUPFAM" id="SSF52210">
    <property type="entry name" value="Succinyl-CoA synthetase domains"/>
    <property type="match status" value="1"/>
</dbReference>
<dbReference type="OrthoDB" id="9802602at2"/>
<keyword evidence="5 10" id="KW-0547">Nucleotide-binding</keyword>
<dbReference type="GO" id="GO:0042709">
    <property type="term" value="C:succinate-CoA ligase complex"/>
    <property type="evidence" value="ECO:0007669"/>
    <property type="project" value="TreeGrafter"/>
</dbReference>
<keyword evidence="13" id="KW-1185">Reference proteome</keyword>
<dbReference type="HAMAP" id="MF_00558">
    <property type="entry name" value="Succ_CoA_beta"/>
    <property type="match status" value="1"/>
</dbReference>